<feature type="transmembrane region" description="Helical" evidence="1">
    <location>
        <begin position="57"/>
        <end position="79"/>
    </location>
</feature>
<keyword evidence="1" id="KW-0472">Membrane</keyword>
<proteinExistence type="predicted"/>
<feature type="transmembrane region" description="Helical" evidence="1">
    <location>
        <begin position="100"/>
        <end position="118"/>
    </location>
</feature>
<sequence length="322" mass="35215">MEMMDETSSGLLFLFAACCGLLVLATLIGEVLRARLPRTGAHLVVETYLTRVNSWWGMVFLFSLALLIGPVGIILLFAFCSMAAMREFLTLTTKSKADHWSLIAAFYVILPLQYFLIWLGEVGLFSTLIPVYAYLMLPILSVLRGGNKQTADKDFLARISETQWGLMICVFCASFIPALVTLDIPGYGDRAPMLIAWLVFVIQMGDLMEYFTGRKFGKRKVAAAVSPKTLEGIGCGAAFAAGLGLLLTWMTPFSPLMAMVMALIAYMIGVGGSLVMAAIKSDRGIKNWGHLIPGQGGFVDQLDSVVFAAPIFFHLTRYLYGG</sequence>
<keyword evidence="3" id="KW-1185">Reference proteome</keyword>
<evidence type="ECO:0000256" key="1">
    <source>
        <dbReference type="SAM" id="Phobius"/>
    </source>
</evidence>
<organism evidence="2 3">
    <name type="scientific">Litoreibacter ponti</name>
    <dbReference type="NCBI Taxonomy" id="1510457"/>
    <lineage>
        <taxon>Bacteria</taxon>
        <taxon>Pseudomonadati</taxon>
        <taxon>Pseudomonadota</taxon>
        <taxon>Alphaproteobacteria</taxon>
        <taxon>Rhodobacterales</taxon>
        <taxon>Roseobacteraceae</taxon>
        <taxon>Litoreibacter</taxon>
    </lineage>
</organism>
<gene>
    <name evidence="2" type="ORF">C8N43_3604</name>
</gene>
<dbReference type="Pfam" id="PF01148">
    <property type="entry name" value="CTP_transf_1"/>
    <property type="match status" value="1"/>
</dbReference>
<comment type="caution">
    <text evidence="2">The sequence shown here is derived from an EMBL/GenBank/DDBJ whole genome shotgun (WGS) entry which is preliminary data.</text>
</comment>
<dbReference type="GO" id="GO:0016779">
    <property type="term" value="F:nucleotidyltransferase activity"/>
    <property type="evidence" value="ECO:0007669"/>
    <property type="project" value="UniProtKB-KW"/>
</dbReference>
<dbReference type="RefSeq" id="WP_342748733.1">
    <property type="nucleotide sequence ID" value="NZ_QBKS01000002.1"/>
</dbReference>
<dbReference type="PANTHER" id="PTHR43535:SF1">
    <property type="entry name" value="PHOSPHATIDATE CYTIDYLYLTRANSFERASE"/>
    <property type="match status" value="1"/>
</dbReference>
<accession>A0A2T6BFE0</accession>
<feature type="transmembrane region" description="Helical" evidence="1">
    <location>
        <begin position="194"/>
        <end position="211"/>
    </location>
</feature>
<keyword evidence="1" id="KW-1133">Transmembrane helix</keyword>
<dbReference type="Proteomes" id="UP000243978">
    <property type="component" value="Unassembled WGS sequence"/>
</dbReference>
<reference evidence="2 3" key="1">
    <citation type="submission" date="2018-04" db="EMBL/GenBank/DDBJ databases">
        <title>Genomic Encyclopedia of Archaeal and Bacterial Type Strains, Phase II (KMG-II): from individual species to whole genera.</title>
        <authorList>
            <person name="Goeker M."/>
        </authorList>
    </citation>
    <scope>NUCLEOTIDE SEQUENCE [LARGE SCALE GENOMIC DNA]</scope>
    <source>
        <strain evidence="2 3">DSM 100977</strain>
    </source>
</reference>
<feature type="transmembrane region" description="Helical" evidence="1">
    <location>
        <begin position="124"/>
        <end position="143"/>
    </location>
</feature>
<keyword evidence="2" id="KW-0548">Nucleotidyltransferase</keyword>
<dbReference type="GO" id="GO:0005886">
    <property type="term" value="C:plasma membrane"/>
    <property type="evidence" value="ECO:0007669"/>
    <property type="project" value="TreeGrafter"/>
</dbReference>
<name>A0A2T6BFE0_9RHOB</name>
<protein>
    <submittedName>
        <fullName evidence="2">Phosphatidate cytidylyltransferase</fullName>
    </submittedName>
</protein>
<dbReference type="AlphaFoldDB" id="A0A2T6BFE0"/>
<evidence type="ECO:0000313" key="3">
    <source>
        <dbReference type="Proteomes" id="UP000243978"/>
    </source>
</evidence>
<dbReference type="EMBL" id="QBKS01000002">
    <property type="protein sequence ID" value="PTX54783.1"/>
    <property type="molecule type" value="Genomic_DNA"/>
</dbReference>
<dbReference type="GO" id="GO:0009273">
    <property type="term" value="P:peptidoglycan-based cell wall biogenesis"/>
    <property type="evidence" value="ECO:0007669"/>
    <property type="project" value="TreeGrafter"/>
</dbReference>
<feature type="transmembrane region" description="Helical" evidence="1">
    <location>
        <begin position="256"/>
        <end position="279"/>
    </location>
</feature>
<dbReference type="PANTHER" id="PTHR43535">
    <property type="entry name" value="PHOSPHATIDATE CYTIDYLYLTRANSFERASE"/>
    <property type="match status" value="1"/>
</dbReference>
<feature type="transmembrane region" description="Helical" evidence="1">
    <location>
        <begin position="232"/>
        <end position="250"/>
    </location>
</feature>
<keyword evidence="1" id="KW-0812">Transmembrane</keyword>
<keyword evidence="2" id="KW-0808">Transferase</keyword>
<evidence type="ECO:0000313" key="2">
    <source>
        <dbReference type="EMBL" id="PTX54783.1"/>
    </source>
</evidence>
<feature type="transmembrane region" description="Helical" evidence="1">
    <location>
        <begin position="164"/>
        <end position="182"/>
    </location>
</feature>